<dbReference type="NCBIfam" id="TIGR01254">
    <property type="entry name" value="sfuA"/>
    <property type="match status" value="1"/>
</dbReference>
<accession>A0A2Z2HRB3</accession>
<dbReference type="EMBL" id="CP019893">
    <property type="protein sequence ID" value="ARS89701.1"/>
    <property type="molecule type" value="Genomic_DNA"/>
</dbReference>
<dbReference type="PANTHER" id="PTHR30006:SF2">
    <property type="entry name" value="ABC TRANSPORTER SUBSTRATE-BINDING PROTEIN"/>
    <property type="match status" value="1"/>
</dbReference>
<gene>
    <name evidence="3" type="ORF">B1756_08080</name>
</gene>
<organism evidence="3 4">
    <name type="scientific">Natrarchaeobaculum aegyptiacum</name>
    <dbReference type="NCBI Taxonomy" id="745377"/>
    <lineage>
        <taxon>Archaea</taxon>
        <taxon>Methanobacteriati</taxon>
        <taxon>Methanobacteriota</taxon>
        <taxon>Stenosarchaea group</taxon>
        <taxon>Halobacteria</taxon>
        <taxon>Halobacteriales</taxon>
        <taxon>Natrialbaceae</taxon>
        <taxon>Natrarchaeobaculum</taxon>
    </lineage>
</organism>
<sequence>MRRRPFLAGVSGSAVVGLAGCATFDNDDPDDDATVPEVEDDADEVESDGPLRIATYSSMVTGEESFGRWLTDAFESAYPDAELEWTVPNSGIDHYRQRASFGAGIDADVYLGLSATDLALVDDVEIAREADDDADDADPNDEELPADGSLFEPLDHTRLERRDDLREDLEIPFGGGISDVVPVGYGYVTPVVDDRELDLLETESLADLPGAVADDGLLVQHPRYSTPGRAFLCWTVAAAGDDFLEFWRTLSDGDLEIRDQWTDSYEAYLAGDSPMVVSYSTDRVGAVDDGRDLAGHRVLTPADRGYLTVEGAAIVAGTEQPDLAYAFLNFLHTDEVQTELAVRNRQFPAIEPEVLDRPALVREYAVEPETPVTIPYEELTTNLESWIDEWEREIPT</sequence>
<evidence type="ECO:0000256" key="2">
    <source>
        <dbReference type="SAM" id="MobiDB-lite"/>
    </source>
</evidence>
<keyword evidence="4" id="KW-1185">Reference proteome</keyword>
<dbReference type="AlphaFoldDB" id="A0A2Z2HRB3"/>
<dbReference type="GO" id="GO:0015888">
    <property type="term" value="P:thiamine transport"/>
    <property type="evidence" value="ECO:0007669"/>
    <property type="project" value="InterPro"/>
</dbReference>
<dbReference type="PROSITE" id="PS51257">
    <property type="entry name" value="PROKAR_LIPOPROTEIN"/>
    <property type="match status" value="1"/>
</dbReference>
<dbReference type="InterPro" id="IPR006059">
    <property type="entry name" value="SBP"/>
</dbReference>
<feature type="region of interest" description="Disordered" evidence="2">
    <location>
        <begin position="130"/>
        <end position="150"/>
    </location>
</feature>
<dbReference type="SUPFAM" id="SSF53850">
    <property type="entry name" value="Periplasmic binding protein-like II"/>
    <property type="match status" value="1"/>
</dbReference>
<protein>
    <recommendedName>
        <fullName evidence="5">Thiamine ABC transporter substrate-binding protein</fullName>
    </recommendedName>
</protein>
<keyword evidence="1" id="KW-0732">Signal</keyword>
<dbReference type="GO" id="GO:0030975">
    <property type="term" value="F:thiamine binding"/>
    <property type="evidence" value="ECO:0007669"/>
    <property type="project" value="InterPro"/>
</dbReference>
<dbReference type="Gene3D" id="3.40.190.10">
    <property type="entry name" value="Periplasmic binding protein-like II"/>
    <property type="match status" value="2"/>
</dbReference>
<feature type="compositionally biased region" description="Acidic residues" evidence="2">
    <location>
        <begin position="25"/>
        <end position="46"/>
    </location>
</feature>
<name>A0A2Z2HRB3_9EURY</name>
<dbReference type="RefSeq" id="WP_086888078.1">
    <property type="nucleotide sequence ID" value="NZ_CP019893.1"/>
</dbReference>
<dbReference type="KEGG" id="naj:B1756_08080"/>
<evidence type="ECO:0000256" key="1">
    <source>
        <dbReference type="ARBA" id="ARBA00022729"/>
    </source>
</evidence>
<dbReference type="Proteomes" id="UP000250088">
    <property type="component" value="Chromosome"/>
</dbReference>
<dbReference type="OrthoDB" id="130870at2157"/>
<evidence type="ECO:0008006" key="5">
    <source>
        <dbReference type="Google" id="ProtNLM"/>
    </source>
</evidence>
<feature type="region of interest" description="Disordered" evidence="2">
    <location>
        <begin position="23"/>
        <end position="46"/>
    </location>
</feature>
<evidence type="ECO:0000313" key="3">
    <source>
        <dbReference type="EMBL" id="ARS89701.1"/>
    </source>
</evidence>
<proteinExistence type="predicted"/>
<dbReference type="PANTHER" id="PTHR30006">
    <property type="entry name" value="THIAMINE-BINDING PERIPLASMIC PROTEIN-RELATED"/>
    <property type="match status" value="1"/>
</dbReference>
<evidence type="ECO:0000313" key="4">
    <source>
        <dbReference type="Proteomes" id="UP000250088"/>
    </source>
</evidence>
<dbReference type="InterPro" id="IPR005948">
    <property type="entry name" value="ThiB-like"/>
</dbReference>
<feature type="compositionally biased region" description="Acidic residues" evidence="2">
    <location>
        <begin position="130"/>
        <end position="145"/>
    </location>
</feature>
<dbReference type="Pfam" id="PF01547">
    <property type="entry name" value="SBP_bac_1"/>
    <property type="match status" value="1"/>
</dbReference>
<dbReference type="GeneID" id="32894030"/>
<reference evidence="4" key="1">
    <citation type="submission" date="2017-02" db="EMBL/GenBank/DDBJ databases">
        <title>Natronthermophilus aegyptiacus gen. nov.,sp. nov., an aerobic, extremely halophilic alkalithermophilic archaeon isolated from the athalassohaline Wadi An Natrun, Egypt.</title>
        <authorList>
            <person name="Zhao B."/>
        </authorList>
    </citation>
    <scope>NUCLEOTIDE SEQUENCE [LARGE SCALE GENOMIC DNA]</scope>
    <source>
        <strain evidence="4">JW/NM-HA 15</strain>
    </source>
</reference>